<feature type="compositionally biased region" description="Basic residues" evidence="1">
    <location>
        <begin position="27"/>
        <end position="41"/>
    </location>
</feature>
<dbReference type="AlphaFoldDB" id="A0A8H9H535"/>
<dbReference type="EMBL" id="BMMN01000014">
    <property type="protein sequence ID" value="GGO26607.1"/>
    <property type="molecule type" value="Genomic_DNA"/>
</dbReference>
<accession>A0A8H9H535</accession>
<organism evidence="2 3">
    <name type="scientific">Microbispora bryophytorum</name>
    <dbReference type="NCBI Taxonomy" id="1460882"/>
    <lineage>
        <taxon>Bacteria</taxon>
        <taxon>Bacillati</taxon>
        <taxon>Actinomycetota</taxon>
        <taxon>Actinomycetes</taxon>
        <taxon>Streptosporangiales</taxon>
        <taxon>Streptosporangiaceae</taxon>
        <taxon>Microbispora</taxon>
    </lineage>
</organism>
<evidence type="ECO:0000256" key="1">
    <source>
        <dbReference type="SAM" id="MobiDB-lite"/>
    </source>
</evidence>
<evidence type="ECO:0000313" key="3">
    <source>
        <dbReference type="Proteomes" id="UP000653480"/>
    </source>
</evidence>
<gene>
    <name evidence="2" type="ORF">GCM10011574_59260</name>
</gene>
<feature type="region of interest" description="Disordered" evidence="1">
    <location>
        <begin position="13"/>
        <end position="50"/>
    </location>
</feature>
<proteinExistence type="predicted"/>
<reference evidence="2" key="2">
    <citation type="submission" date="2020-09" db="EMBL/GenBank/DDBJ databases">
        <authorList>
            <person name="Sun Q."/>
            <person name="Zhou Y."/>
        </authorList>
    </citation>
    <scope>NUCLEOTIDE SEQUENCE</scope>
    <source>
        <strain evidence="2">CGMCC 4.7138</strain>
    </source>
</reference>
<sequence length="107" mass="11705">MLAGGTQKAAAGLELDMRLATTASTRVRARMHRPRPRRTGGLRHIPPRQAAAPSQMFAVIRLLIGLGHRGEARLRAQHLNAHLASLDLEPTPATQAVLMQLHTRPRS</sequence>
<comment type="caution">
    <text evidence="2">The sequence shown here is derived from an EMBL/GenBank/DDBJ whole genome shotgun (WGS) entry which is preliminary data.</text>
</comment>
<reference evidence="2" key="1">
    <citation type="journal article" date="2014" name="Int. J. Syst. Evol. Microbiol.">
        <title>Complete genome sequence of Corynebacterium casei LMG S-19264T (=DSM 44701T), isolated from a smear-ripened cheese.</title>
        <authorList>
            <consortium name="US DOE Joint Genome Institute (JGI-PGF)"/>
            <person name="Walter F."/>
            <person name="Albersmeier A."/>
            <person name="Kalinowski J."/>
            <person name="Ruckert C."/>
        </authorList>
    </citation>
    <scope>NUCLEOTIDE SEQUENCE</scope>
    <source>
        <strain evidence="2">CGMCC 4.7138</strain>
    </source>
</reference>
<dbReference type="Proteomes" id="UP000653480">
    <property type="component" value="Unassembled WGS sequence"/>
</dbReference>
<protein>
    <submittedName>
        <fullName evidence="2">Uncharacterized protein</fullName>
    </submittedName>
</protein>
<evidence type="ECO:0000313" key="2">
    <source>
        <dbReference type="EMBL" id="GGO26607.1"/>
    </source>
</evidence>
<name>A0A8H9H535_9ACTN</name>
<keyword evidence="3" id="KW-1185">Reference proteome</keyword>